<feature type="signal peptide" evidence="8">
    <location>
        <begin position="1"/>
        <end position="30"/>
    </location>
</feature>
<evidence type="ECO:0000256" key="4">
    <source>
        <dbReference type="ARBA" id="ARBA00022825"/>
    </source>
</evidence>
<feature type="active site" description="Charge relay system" evidence="5">
    <location>
        <position position="275"/>
    </location>
</feature>
<dbReference type="Proteomes" id="UP001529338">
    <property type="component" value="Unassembled WGS sequence"/>
</dbReference>
<feature type="domain" description="Peptidase S8/S53" evidence="9">
    <location>
        <begin position="56"/>
        <end position="311"/>
    </location>
</feature>
<dbReference type="InterPro" id="IPR000209">
    <property type="entry name" value="Peptidase_S8/S53_dom"/>
</dbReference>
<proteinExistence type="inferred from homology"/>
<gene>
    <name evidence="10" type="ORF">QRT04_05480</name>
</gene>
<evidence type="ECO:0000256" key="3">
    <source>
        <dbReference type="ARBA" id="ARBA00022801"/>
    </source>
</evidence>
<keyword evidence="11" id="KW-1185">Reference proteome</keyword>
<accession>A0ABT7SDW6</accession>
<dbReference type="RefSeq" id="WP_289454108.1">
    <property type="nucleotide sequence ID" value="NZ_JAUCGQ010000001.1"/>
</dbReference>
<comment type="similarity">
    <text evidence="1 5">Belongs to the peptidase S8 family.</text>
</comment>
<reference evidence="10 11" key="1">
    <citation type="submission" date="2023-06" db="EMBL/GenBank/DDBJ databases">
        <title>Cellulomonas sp. MW4 Whole genome sequence.</title>
        <authorList>
            <person name="Park S."/>
        </authorList>
    </citation>
    <scope>NUCLEOTIDE SEQUENCE [LARGE SCALE GENOMIC DNA]</scope>
    <source>
        <strain evidence="10 11">MW4</strain>
    </source>
</reference>
<dbReference type="InterPro" id="IPR050131">
    <property type="entry name" value="Peptidase_S8_subtilisin-like"/>
</dbReference>
<evidence type="ECO:0000313" key="11">
    <source>
        <dbReference type="Proteomes" id="UP001529338"/>
    </source>
</evidence>
<dbReference type="PRINTS" id="PR00723">
    <property type="entry name" value="SUBTILISIN"/>
</dbReference>
<keyword evidence="3 5" id="KW-0378">Hydrolase</keyword>
<dbReference type="PROSITE" id="PS51257">
    <property type="entry name" value="PROKAR_LIPOPROTEIN"/>
    <property type="match status" value="1"/>
</dbReference>
<dbReference type="Gene3D" id="3.40.50.200">
    <property type="entry name" value="Peptidase S8/S53 domain"/>
    <property type="match status" value="1"/>
</dbReference>
<evidence type="ECO:0000256" key="1">
    <source>
        <dbReference type="ARBA" id="ARBA00011073"/>
    </source>
</evidence>
<keyword evidence="2 5" id="KW-0645">Protease</keyword>
<sequence length="419" mass="40624">MDGARRRRAAGSAVVAAVVACGALAPPAAAATPPVPAGLWYVEAQQLDAAHDRSRGAGVTVGVVDGPLDPDAPDLRGADVTVHEPSFCATTAGGTTWAPATSASPAAQHGTGMASLVVGTGAAADGGGVRGVAPDARVIAYAVLTRPDAGSAVSAQCPPFAGETRGWLEGAVDQAIADGVGVLSVSLTESAAEPAVIARALHAGIVVVAAGAHDGGTAQQPPASLGGVLAVESIGRDGRPAPDAVIDAHTVLAPGEDVLQPAPDLTSTTLESGSSTATAFVAGALALVRSAYPQATASQVLQAVARTSDRAGSAVGLGTIDVTRLLATDPTALPDVNPFLGAGTSPSAHDVEAPPATSAAPTTGEDAGGARPEQTLSASSGVVQPAGGIRGIGWPLAGLAGVLVVLVAGAAAVRGRSRR</sequence>
<keyword evidence="7" id="KW-0472">Membrane</keyword>
<evidence type="ECO:0000256" key="5">
    <source>
        <dbReference type="PROSITE-ProRule" id="PRU01240"/>
    </source>
</evidence>
<evidence type="ECO:0000313" key="10">
    <source>
        <dbReference type="EMBL" id="MDM7854375.1"/>
    </source>
</evidence>
<feature type="active site" description="Charge relay system" evidence="5">
    <location>
        <position position="65"/>
    </location>
</feature>
<evidence type="ECO:0000256" key="7">
    <source>
        <dbReference type="SAM" id="Phobius"/>
    </source>
</evidence>
<feature type="active site" description="Charge relay system" evidence="5">
    <location>
        <position position="109"/>
    </location>
</feature>
<name>A0ABT7SDW6_9CELL</name>
<dbReference type="Pfam" id="PF00082">
    <property type="entry name" value="Peptidase_S8"/>
    <property type="match status" value="1"/>
</dbReference>
<evidence type="ECO:0000256" key="8">
    <source>
        <dbReference type="SAM" id="SignalP"/>
    </source>
</evidence>
<keyword evidence="7" id="KW-1133">Transmembrane helix</keyword>
<feature type="chain" id="PRO_5046823419" evidence="8">
    <location>
        <begin position="31"/>
        <end position="419"/>
    </location>
</feature>
<keyword evidence="7" id="KW-0812">Transmembrane</keyword>
<feature type="transmembrane region" description="Helical" evidence="7">
    <location>
        <begin position="392"/>
        <end position="413"/>
    </location>
</feature>
<organism evidence="10 11">
    <name type="scientific">Cellulomonas alba</name>
    <dbReference type="NCBI Taxonomy" id="3053467"/>
    <lineage>
        <taxon>Bacteria</taxon>
        <taxon>Bacillati</taxon>
        <taxon>Actinomycetota</taxon>
        <taxon>Actinomycetes</taxon>
        <taxon>Micrococcales</taxon>
        <taxon>Cellulomonadaceae</taxon>
        <taxon>Cellulomonas</taxon>
    </lineage>
</organism>
<dbReference type="InterPro" id="IPR036852">
    <property type="entry name" value="Peptidase_S8/S53_dom_sf"/>
</dbReference>
<feature type="compositionally biased region" description="Low complexity" evidence="6">
    <location>
        <begin position="353"/>
        <end position="363"/>
    </location>
</feature>
<keyword evidence="4 5" id="KW-0720">Serine protease</keyword>
<evidence type="ECO:0000256" key="6">
    <source>
        <dbReference type="SAM" id="MobiDB-lite"/>
    </source>
</evidence>
<evidence type="ECO:0000256" key="2">
    <source>
        <dbReference type="ARBA" id="ARBA00022670"/>
    </source>
</evidence>
<dbReference type="PANTHER" id="PTHR43806:SF11">
    <property type="entry name" value="CEREVISIN-RELATED"/>
    <property type="match status" value="1"/>
</dbReference>
<dbReference type="EMBL" id="JAUCGQ010000001">
    <property type="protein sequence ID" value="MDM7854375.1"/>
    <property type="molecule type" value="Genomic_DNA"/>
</dbReference>
<dbReference type="InterPro" id="IPR015500">
    <property type="entry name" value="Peptidase_S8_subtilisin-rel"/>
</dbReference>
<keyword evidence="8" id="KW-0732">Signal</keyword>
<dbReference type="PANTHER" id="PTHR43806">
    <property type="entry name" value="PEPTIDASE S8"/>
    <property type="match status" value="1"/>
</dbReference>
<comment type="caution">
    <text evidence="10">The sequence shown here is derived from an EMBL/GenBank/DDBJ whole genome shotgun (WGS) entry which is preliminary data.</text>
</comment>
<protein>
    <submittedName>
        <fullName evidence="10">S8 family serine peptidase</fullName>
    </submittedName>
</protein>
<dbReference type="SUPFAM" id="SSF52743">
    <property type="entry name" value="Subtilisin-like"/>
    <property type="match status" value="1"/>
</dbReference>
<dbReference type="PROSITE" id="PS51892">
    <property type="entry name" value="SUBTILASE"/>
    <property type="match status" value="1"/>
</dbReference>
<evidence type="ECO:0000259" key="9">
    <source>
        <dbReference type="Pfam" id="PF00082"/>
    </source>
</evidence>
<feature type="region of interest" description="Disordered" evidence="6">
    <location>
        <begin position="339"/>
        <end position="381"/>
    </location>
</feature>